<dbReference type="Proteomes" id="UP001143486">
    <property type="component" value="Unassembled WGS sequence"/>
</dbReference>
<accession>A0A9W6IRB5</accession>
<protein>
    <submittedName>
        <fullName evidence="1">Uncharacterized protein</fullName>
    </submittedName>
</protein>
<keyword evidence="2" id="KW-1185">Reference proteome</keyword>
<reference evidence="1" key="1">
    <citation type="journal article" date="2014" name="Int. J. Syst. Evol. Microbiol.">
        <title>Complete genome sequence of Corynebacterium casei LMG S-19264T (=DSM 44701T), isolated from a smear-ripened cheese.</title>
        <authorList>
            <consortium name="US DOE Joint Genome Institute (JGI-PGF)"/>
            <person name="Walter F."/>
            <person name="Albersmeier A."/>
            <person name="Kalinowski J."/>
            <person name="Ruckert C."/>
        </authorList>
    </citation>
    <scope>NUCLEOTIDE SEQUENCE</scope>
    <source>
        <strain evidence="1">VKM B-1513</strain>
    </source>
</reference>
<name>A0A9W6IRB5_9PROT</name>
<reference evidence="1" key="2">
    <citation type="submission" date="2023-01" db="EMBL/GenBank/DDBJ databases">
        <authorList>
            <person name="Sun Q."/>
            <person name="Evtushenko L."/>
        </authorList>
    </citation>
    <scope>NUCLEOTIDE SEQUENCE</scope>
    <source>
        <strain evidence="1">VKM B-1513</strain>
    </source>
</reference>
<comment type="caution">
    <text evidence="1">The sequence shown here is derived from an EMBL/GenBank/DDBJ whole genome shotgun (WGS) entry which is preliminary data.</text>
</comment>
<dbReference type="AlphaFoldDB" id="A0A9W6IRB5"/>
<evidence type="ECO:0000313" key="2">
    <source>
        <dbReference type="Proteomes" id="UP001143486"/>
    </source>
</evidence>
<organism evidence="1 2">
    <name type="scientific">Maricaulis virginensis</name>
    <dbReference type="NCBI Taxonomy" id="144022"/>
    <lineage>
        <taxon>Bacteria</taxon>
        <taxon>Pseudomonadati</taxon>
        <taxon>Pseudomonadota</taxon>
        <taxon>Alphaproteobacteria</taxon>
        <taxon>Maricaulales</taxon>
        <taxon>Maricaulaceae</taxon>
        <taxon>Maricaulis</taxon>
    </lineage>
</organism>
<evidence type="ECO:0000313" key="1">
    <source>
        <dbReference type="EMBL" id="GLK53805.1"/>
    </source>
</evidence>
<dbReference type="EMBL" id="BSFE01000014">
    <property type="protein sequence ID" value="GLK53805.1"/>
    <property type="molecule type" value="Genomic_DNA"/>
</dbReference>
<sequence length="124" mass="13912">MTASYSMEGFSLTLNDGVIELYTDGDLGQGSEQAHARAFATLASRLDSRLILNDVRSAVFSLSPFEWEERMRFIARELKSYQTAYVVRPDQVKGVEKFVEAHERLGDTAAWFTSKAAARAWLKG</sequence>
<proteinExistence type="predicted"/>
<gene>
    <name evidence="1" type="ORF">GCM10017621_33130</name>
</gene>